<dbReference type="RefSeq" id="XP_022463786.1">
    <property type="nucleotide sequence ID" value="XM_022607162.1"/>
</dbReference>
<dbReference type="Pfam" id="PF03061">
    <property type="entry name" value="4HBT"/>
    <property type="match status" value="1"/>
</dbReference>
<dbReference type="SUPFAM" id="SSF54637">
    <property type="entry name" value="Thioesterase/thiol ester dehydrase-isomerase"/>
    <property type="match status" value="1"/>
</dbReference>
<dbReference type="Proteomes" id="UP000006310">
    <property type="component" value="Chromosome 3"/>
</dbReference>
<reference evidence="2 3" key="1">
    <citation type="journal article" date="2011" name="Proc. Natl. Acad. Sci. U.S.A.">
        <title>Evolutionary erosion of yeast sex chromosomes by mating-type switching accidents.</title>
        <authorList>
            <person name="Gordon J.L."/>
            <person name="Armisen D."/>
            <person name="Proux-Wera E."/>
            <person name="Oheigeartaigh S.S."/>
            <person name="Byrne K.P."/>
            <person name="Wolfe K.H."/>
        </authorList>
    </citation>
    <scope>NUCLEOTIDE SEQUENCE [LARGE SCALE GENOMIC DNA]</scope>
    <source>
        <strain evidence="3">ATCC MYA-139 / BCRC 22969 / CBS 8797 / CCRC 22969 / KCTC 17520 / NBRC 10181 / NCYC 3082</strain>
    </source>
</reference>
<dbReference type="InterPro" id="IPR052061">
    <property type="entry name" value="PTE-AB_protein"/>
</dbReference>
<dbReference type="PANTHER" id="PTHR47260">
    <property type="entry name" value="UPF0644 PROTEIN PB2B4.06"/>
    <property type="match status" value="1"/>
</dbReference>
<dbReference type="PANTHER" id="PTHR47260:SF4">
    <property type="entry name" value="MIOREX COMPLEX COMPONENT 3"/>
    <property type="match status" value="1"/>
</dbReference>
<evidence type="ECO:0000259" key="1">
    <source>
        <dbReference type="Pfam" id="PF03061"/>
    </source>
</evidence>
<name>J7R3Y5_HUIN7</name>
<dbReference type="OrthoDB" id="506431at2759"/>
<evidence type="ECO:0000313" key="2">
    <source>
        <dbReference type="EMBL" id="CCK69540.1"/>
    </source>
</evidence>
<dbReference type="GO" id="GO:0005743">
    <property type="term" value="C:mitochondrial inner membrane"/>
    <property type="evidence" value="ECO:0007669"/>
    <property type="project" value="EnsemblFungi"/>
</dbReference>
<dbReference type="GeneID" id="34525220"/>
<evidence type="ECO:0000313" key="3">
    <source>
        <dbReference type="Proteomes" id="UP000006310"/>
    </source>
</evidence>
<dbReference type="eggNOG" id="KOG4781">
    <property type="taxonomic scope" value="Eukaryota"/>
</dbReference>
<dbReference type="KEGG" id="kng:KNAG_0C04380"/>
<keyword evidence="3" id="KW-1185">Reference proteome</keyword>
<dbReference type="InterPro" id="IPR006683">
    <property type="entry name" value="Thioestr_dom"/>
</dbReference>
<reference evidence="3" key="2">
    <citation type="submission" date="2012-08" db="EMBL/GenBank/DDBJ databases">
        <title>Genome sequence of Kazachstania naganishii.</title>
        <authorList>
            <person name="Gordon J.L."/>
            <person name="Armisen D."/>
            <person name="Proux-Wera E."/>
            <person name="OhEigeartaigh S.S."/>
            <person name="Byrne K.P."/>
            <person name="Wolfe K.H."/>
        </authorList>
    </citation>
    <scope>NUCLEOTIDE SEQUENCE [LARGE SCALE GENOMIC DNA]</scope>
    <source>
        <strain evidence="3">ATCC MYA-139 / BCRC 22969 / CBS 8797 / CCRC 22969 / KCTC 17520 / NBRC 10181 / NCYC 3082</strain>
    </source>
</reference>
<proteinExistence type="predicted"/>
<sequence>MSALRAANRLFVLPTVGFTLGVFTFIKAWPDESSTISLKDPSNSPSVDKLLHRKQPLVLQRSDVLNKIAKSTLYQELISNPSVEHLAQSEKIPSGHRPYHVGQGPLFGPSKLEIDPLIFHNLKDDTLVVFYHLGSGLSNEKNKIHKGVLSLLLDEGLCYCGFPLLPSKRGVTAKLSINFEKDVPADSTIILRAKVSKSKGRKCIIDGSLESVPSKGLLNYITGSEPTTGETFATAKCILVEPKWFKYLNWLHVF</sequence>
<dbReference type="HOGENOM" id="CLU_052827_2_2_1"/>
<dbReference type="OMA" id="GRKCIIT"/>
<feature type="domain" description="Thioesterase" evidence="1">
    <location>
        <begin position="144"/>
        <end position="205"/>
    </location>
</feature>
<accession>J7R3Y5</accession>
<dbReference type="AlphaFoldDB" id="J7R3Y5"/>
<dbReference type="EMBL" id="HE978316">
    <property type="protein sequence ID" value="CCK69540.1"/>
    <property type="molecule type" value="Genomic_DNA"/>
</dbReference>
<protein>
    <recommendedName>
        <fullName evidence="1">Thioesterase domain-containing protein</fullName>
    </recommendedName>
</protein>
<gene>
    <name evidence="2" type="primary">KNAG0C04380</name>
    <name evidence="2" type="ordered locus">KNAG_0C04380</name>
</gene>
<dbReference type="InterPro" id="IPR029069">
    <property type="entry name" value="HotDog_dom_sf"/>
</dbReference>
<organism evidence="2 3">
    <name type="scientific">Huiozyma naganishii (strain ATCC MYA-139 / BCRC 22969 / CBS 8797 / KCTC 17520 / NBRC 10181 / NCYC 3082 / Yp74L-3)</name>
    <name type="common">Yeast</name>
    <name type="synonym">Kazachstania naganishii</name>
    <dbReference type="NCBI Taxonomy" id="1071383"/>
    <lineage>
        <taxon>Eukaryota</taxon>
        <taxon>Fungi</taxon>
        <taxon>Dikarya</taxon>
        <taxon>Ascomycota</taxon>
        <taxon>Saccharomycotina</taxon>
        <taxon>Saccharomycetes</taxon>
        <taxon>Saccharomycetales</taxon>
        <taxon>Saccharomycetaceae</taxon>
        <taxon>Huiozyma</taxon>
    </lineage>
</organism>
<dbReference type="Gene3D" id="3.10.129.10">
    <property type="entry name" value="Hotdog Thioesterase"/>
    <property type="match status" value="1"/>
</dbReference>